<feature type="domain" description="HTH lacI-type" evidence="5">
    <location>
        <begin position="4"/>
        <end position="57"/>
    </location>
</feature>
<dbReference type="InterPro" id="IPR000843">
    <property type="entry name" value="HTH_LacI"/>
</dbReference>
<dbReference type="SUPFAM" id="SSF53822">
    <property type="entry name" value="Periplasmic binding protein-like I"/>
    <property type="match status" value="1"/>
</dbReference>
<gene>
    <name evidence="6" type="ORF">JO391_17255</name>
</gene>
<dbReference type="Pfam" id="PF13377">
    <property type="entry name" value="Peripla_BP_3"/>
    <property type="match status" value="1"/>
</dbReference>
<dbReference type="RefSeq" id="WP_220661676.1">
    <property type="nucleotide sequence ID" value="NZ_CP069370.1"/>
</dbReference>
<dbReference type="EMBL" id="CP069370">
    <property type="protein sequence ID" value="QYZ69458.1"/>
    <property type="molecule type" value="Genomic_DNA"/>
</dbReference>
<dbReference type="SMART" id="SM00354">
    <property type="entry name" value="HTH_LACI"/>
    <property type="match status" value="1"/>
</dbReference>
<keyword evidence="7" id="KW-1185">Reference proteome</keyword>
<dbReference type="Gene3D" id="3.40.50.2300">
    <property type="match status" value="2"/>
</dbReference>
<keyword evidence="4" id="KW-0804">Transcription</keyword>
<protein>
    <submittedName>
        <fullName evidence="6">LacI family DNA-binding transcriptional regulator</fullName>
    </submittedName>
</protein>
<evidence type="ECO:0000256" key="2">
    <source>
        <dbReference type="ARBA" id="ARBA00023015"/>
    </source>
</evidence>
<dbReference type="AlphaFoldDB" id="A0A8G0ZVJ3"/>
<dbReference type="Gene3D" id="1.10.260.40">
    <property type="entry name" value="lambda repressor-like DNA-binding domains"/>
    <property type="match status" value="1"/>
</dbReference>
<name>A0A8G0ZVJ3_9RHOB</name>
<accession>A0A8G0ZVJ3</accession>
<dbReference type="PROSITE" id="PS00356">
    <property type="entry name" value="HTH_LACI_1"/>
    <property type="match status" value="1"/>
</dbReference>
<dbReference type="PROSITE" id="PS50932">
    <property type="entry name" value="HTH_LACI_2"/>
    <property type="match status" value="1"/>
</dbReference>
<sequence length="337" mass="36050">MKRPTMIDIAQRAGVSQATVSLVLGGVASARVSEDTRARVKAVAQEMGYVRRGGLARTTDVKVIGLLIDEVMTTPFAAPFLEGARLEAAENGALVSTICTGADPATEAAAIETLRAIGCIGVLYARLMTRIVQPPPSLAGLPCVLLNCHAADRTLDSVVPADVTGAFAATTELIQAGHRRIAHLQGETWAEATRDRTLGYRRALASADLPFDPALVAGPTWTALTGRARTLELLDLPDPPTAFFCYNDRVALGCYEALEHRGLRVPQDVSVVGFDNDDIAATLQPPLTTMVLPHEEMARWAVQDLIARAEGRGAEPRRVKIDCDIIRRGSVAPPCRD</sequence>
<dbReference type="SUPFAM" id="SSF47413">
    <property type="entry name" value="lambda repressor-like DNA-binding domains"/>
    <property type="match status" value="1"/>
</dbReference>
<evidence type="ECO:0000256" key="1">
    <source>
        <dbReference type="ARBA" id="ARBA00022491"/>
    </source>
</evidence>
<dbReference type="InterPro" id="IPR046335">
    <property type="entry name" value="LacI/GalR-like_sensor"/>
</dbReference>
<dbReference type="Proteomes" id="UP000826300">
    <property type="component" value="Chromosome"/>
</dbReference>
<dbReference type="KEGG" id="nsm:JO391_17255"/>
<dbReference type="InterPro" id="IPR010982">
    <property type="entry name" value="Lambda_DNA-bd_dom_sf"/>
</dbReference>
<dbReference type="PANTHER" id="PTHR30146:SF148">
    <property type="entry name" value="HTH-TYPE TRANSCRIPTIONAL REPRESSOR PURR-RELATED"/>
    <property type="match status" value="1"/>
</dbReference>
<reference evidence="6" key="1">
    <citation type="submission" date="2021-02" db="EMBL/GenBank/DDBJ databases">
        <title>Rhodobacter shimadae sp. nov., an aerobic anoxygenic phototrophic bacterium isolated from a hot spring.</title>
        <authorList>
            <person name="Muramatsu S."/>
            <person name="Haruta S."/>
            <person name="Hirose S."/>
            <person name="Hanada S."/>
        </authorList>
    </citation>
    <scope>NUCLEOTIDE SEQUENCE</scope>
    <source>
        <strain evidence="6">N10</strain>
    </source>
</reference>
<evidence type="ECO:0000313" key="7">
    <source>
        <dbReference type="Proteomes" id="UP000826300"/>
    </source>
</evidence>
<dbReference type="CDD" id="cd06288">
    <property type="entry name" value="PBP1_sucrose_transcription_regulator"/>
    <property type="match status" value="1"/>
</dbReference>
<evidence type="ECO:0000256" key="4">
    <source>
        <dbReference type="ARBA" id="ARBA00023163"/>
    </source>
</evidence>
<dbReference type="CDD" id="cd01392">
    <property type="entry name" value="HTH_LacI"/>
    <property type="match status" value="1"/>
</dbReference>
<evidence type="ECO:0000313" key="6">
    <source>
        <dbReference type="EMBL" id="QYZ69458.1"/>
    </source>
</evidence>
<organism evidence="6 7">
    <name type="scientific">Neotabrizicola shimadae</name>
    <dbReference type="NCBI Taxonomy" id="2807096"/>
    <lineage>
        <taxon>Bacteria</taxon>
        <taxon>Pseudomonadati</taxon>
        <taxon>Pseudomonadota</taxon>
        <taxon>Alphaproteobacteria</taxon>
        <taxon>Rhodobacterales</taxon>
        <taxon>Paracoccaceae</taxon>
        <taxon>Neotabrizicola</taxon>
    </lineage>
</organism>
<keyword evidence="3 6" id="KW-0238">DNA-binding</keyword>
<dbReference type="GO" id="GO:0000976">
    <property type="term" value="F:transcription cis-regulatory region binding"/>
    <property type="evidence" value="ECO:0007669"/>
    <property type="project" value="TreeGrafter"/>
</dbReference>
<evidence type="ECO:0000259" key="5">
    <source>
        <dbReference type="PROSITE" id="PS50932"/>
    </source>
</evidence>
<dbReference type="Pfam" id="PF00356">
    <property type="entry name" value="LacI"/>
    <property type="match status" value="1"/>
</dbReference>
<keyword evidence="1" id="KW-0678">Repressor</keyword>
<proteinExistence type="predicted"/>
<dbReference type="GO" id="GO:0003700">
    <property type="term" value="F:DNA-binding transcription factor activity"/>
    <property type="evidence" value="ECO:0007669"/>
    <property type="project" value="TreeGrafter"/>
</dbReference>
<dbReference type="PANTHER" id="PTHR30146">
    <property type="entry name" value="LACI-RELATED TRANSCRIPTIONAL REPRESSOR"/>
    <property type="match status" value="1"/>
</dbReference>
<evidence type="ECO:0000256" key="3">
    <source>
        <dbReference type="ARBA" id="ARBA00023125"/>
    </source>
</evidence>
<keyword evidence="2" id="KW-0805">Transcription regulation</keyword>
<dbReference type="InterPro" id="IPR028082">
    <property type="entry name" value="Peripla_BP_I"/>
</dbReference>